<keyword evidence="1" id="KW-0472">Membrane</keyword>
<feature type="transmembrane region" description="Helical" evidence="1">
    <location>
        <begin position="6"/>
        <end position="28"/>
    </location>
</feature>
<dbReference type="EMBL" id="MEUW01000004">
    <property type="protein sequence ID" value="OGC44927.1"/>
    <property type="molecule type" value="Genomic_DNA"/>
</dbReference>
<gene>
    <name evidence="2" type="ORF">A2V54_01380</name>
</gene>
<reference evidence="2 3" key="1">
    <citation type="journal article" date="2016" name="Nat. Commun.">
        <title>Thousands of microbial genomes shed light on interconnected biogeochemical processes in an aquifer system.</title>
        <authorList>
            <person name="Anantharaman K."/>
            <person name="Brown C.T."/>
            <person name="Hug L.A."/>
            <person name="Sharon I."/>
            <person name="Castelle C.J."/>
            <person name="Probst A.J."/>
            <person name="Thomas B.C."/>
            <person name="Singh A."/>
            <person name="Wilkins M.J."/>
            <person name="Karaoz U."/>
            <person name="Brodie E.L."/>
            <person name="Williams K.H."/>
            <person name="Hubbard S.S."/>
            <person name="Banfield J.F."/>
        </authorList>
    </citation>
    <scope>NUCLEOTIDE SEQUENCE [LARGE SCALE GENOMIC DNA]</scope>
</reference>
<name>A0A1F4UJ23_UNCKA</name>
<keyword evidence="1" id="KW-1133">Transmembrane helix</keyword>
<dbReference type="Proteomes" id="UP000176583">
    <property type="component" value="Unassembled WGS sequence"/>
</dbReference>
<evidence type="ECO:0000256" key="1">
    <source>
        <dbReference type="SAM" id="Phobius"/>
    </source>
</evidence>
<dbReference type="AlphaFoldDB" id="A0A1F4UJ23"/>
<organism evidence="2 3">
    <name type="scientific">candidate division WWE3 bacterium RBG_19FT_COMBO_53_11</name>
    <dbReference type="NCBI Taxonomy" id="1802613"/>
    <lineage>
        <taxon>Bacteria</taxon>
        <taxon>Katanobacteria</taxon>
    </lineage>
</organism>
<proteinExistence type="predicted"/>
<protein>
    <submittedName>
        <fullName evidence="2">Uncharacterized protein</fullName>
    </submittedName>
</protein>
<evidence type="ECO:0000313" key="3">
    <source>
        <dbReference type="Proteomes" id="UP000176583"/>
    </source>
</evidence>
<sequence>MKISGALLGAGIVLAVIVVLGLAVFGYANGIWNEGIPMERTLSAQYLANQNYLSQYISGFYEQSSVAIVKTDAIDRIMMDAVKGRYEDGGYNVDSAFFAVMVEAYPDLGQNMEIYDKIVDYIQANRAGYGAMQEKLLDQLRVYDTWRETGLIRRYIVRLVGFPSENLEARIGEMVYRGEAARDRMYTIVLTADALKAYESGTMDPLQMPDK</sequence>
<keyword evidence="1" id="KW-0812">Transmembrane</keyword>
<accession>A0A1F4UJ23</accession>
<evidence type="ECO:0000313" key="2">
    <source>
        <dbReference type="EMBL" id="OGC44927.1"/>
    </source>
</evidence>
<comment type="caution">
    <text evidence="2">The sequence shown here is derived from an EMBL/GenBank/DDBJ whole genome shotgun (WGS) entry which is preliminary data.</text>
</comment>